<gene>
    <name evidence="4" type="ORF">AWN90_03600</name>
</gene>
<protein>
    <recommendedName>
        <fullName evidence="3">DUF6286 domain-containing protein</fullName>
    </recommendedName>
</protein>
<evidence type="ECO:0000259" key="3">
    <source>
        <dbReference type="Pfam" id="PF19803"/>
    </source>
</evidence>
<dbReference type="InterPro" id="IPR046253">
    <property type="entry name" value="DUF6286"/>
</dbReference>
<name>A0A164JGG6_9NOCA</name>
<dbReference type="STRING" id="455432.AWN90_03600"/>
<organism evidence="4 5">
    <name type="scientific">Nocardia terpenica</name>
    <dbReference type="NCBI Taxonomy" id="455432"/>
    <lineage>
        <taxon>Bacteria</taxon>
        <taxon>Bacillati</taxon>
        <taxon>Actinomycetota</taxon>
        <taxon>Actinomycetes</taxon>
        <taxon>Mycobacteriales</taxon>
        <taxon>Nocardiaceae</taxon>
        <taxon>Nocardia</taxon>
    </lineage>
</organism>
<accession>A0A164JGG6</accession>
<evidence type="ECO:0000256" key="1">
    <source>
        <dbReference type="SAM" id="MobiDB-lite"/>
    </source>
</evidence>
<evidence type="ECO:0000256" key="2">
    <source>
        <dbReference type="SAM" id="Phobius"/>
    </source>
</evidence>
<sequence>MRRRPQRAIPAVVLALTLVALCTAVIMVLVQRLTGALEFVSSADIARRLRATTWDGPWPVGAGAAAVVTGVLLLALAVLPGRPTVVPLADHDAIAAGVTRRGLHRALREAAQSVDGVRSARIRLHRRHIRVVARIGRVHSADLAETVRAAVDERVTRIGPHPAPRVSARLRRTRSLR</sequence>
<dbReference type="AlphaFoldDB" id="A0A164JGG6"/>
<proteinExistence type="predicted"/>
<evidence type="ECO:0000313" key="4">
    <source>
        <dbReference type="EMBL" id="KZM70380.1"/>
    </source>
</evidence>
<dbReference type="Proteomes" id="UP000076512">
    <property type="component" value="Unassembled WGS sequence"/>
</dbReference>
<comment type="caution">
    <text evidence="4">The sequence shown here is derived from an EMBL/GenBank/DDBJ whole genome shotgun (WGS) entry which is preliminary data.</text>
</comment>
<feature type="transmembrane region" description="Helical" evidence="2">
    <location>
        <begin position="58"/>
        <end position="79"/>
    </location>
</feature>
<keyword evidence="2" id="KW-1133">Transmembrane helix</keyword>
<dbReference type="EMBL" id="LWGR01000015">
    <property type="protein sequence ID" value="KZM70380.1"/>
    <property type="molecule type" value="Genomic_DNA"/>
</dbReference>
<evidence type="ECO:0000313" key="5">
    <source>
        <dbReference type="Proteomes" id="UP000076512"/>
    </source>
</evidence>
<keyword evidence="2" id="KW-0812">Transmembrane</keyword>
<feature type="compositionally biased region" description="Basic residues" evidence="1">
    <location>
        <begin position="168"/>
        <end position="177"/>
    </location>
</feature>
<reference evidence="4 5" key="1">
    <citation type="submission" date="2016-04" db="EMBL/GenBank/DDBJ databases">
        <authorList>
            <person name="Evans L.H."/>
            <person name="Alamgir A."/>
            <person name="Owens N."/>
            <person name="Weber N.D."/>
            <person name="Virtaneva K."/>
            <person name="Barbian K."/>
            <person name="Babar A."/>
            <person name="Rosenke K."/>
        </authorList>
    </citation>
    <scope>NUCLEOTIDE SEQUENCE [LARGE SCALE GENOMIC DNA]</scope>
    <source>
        <strain evidence="4 5">IFM 0406</strain>
    </source>
</reference>
<keyword evidence="2" id="KW-0472">Membrane</keyword>
<dbReference type="RefSeq" id="WP_067577631.1">
    <property type="nucleotide sequence ID" value="NZ_JABMCZ010000003.1"/>
</dbReference>
<dbReference type="Pfam" id="PF19803">
    <property type="entry name" value="DUF6286"/>
    <property type="match status" value="1"/>
</dbReference>
<dbReference type="OrthoDB" id="4562682at2"/>
<keyword evidence="5" id="KW-1185">Reference proteome</keyword>
<feature type="domain" description="DUF6286" evidence="3">
    <location>
        <begin position="68"/>
        <end position="171"/>
    </location>
</feature>
<feature type="region of interest" description="Disordered" evidence="1">
    <location>
        <begin position="158"/>
        <end position="177"/>
    </location>
</feature>